<gene>
    <name evidence="1" type="ORF">Glove_26g291</name>
</gene>
<dbReference type="Proteomes" id="UP000266861">
    <property type="component" value="Unassembled WGS sequence"/>
</dbReference>
<evidence type="ECO:0000313" key="2">
    <source>
        <dbReference type="Proteomes" id="UP000266861"/>
    </source>
</evidence>
<sequence>MDYIKININNDYIKLAKHKFDYEYKLHRYELWEQNAIRKIERAREVGRKIRAVNIIAQKWLEYMYRPDGLCATELTQYYKLLWAVREEMRQINLLQI</sequence>
<comment type="caution">
    <text evidence="1">The sequence shown here is derived from an EMBL/GenBank/DDBJ whole genome shotgun (WGS) entry which is preliminary data.</text>
</comment>
<dbReference type="AlphaFoldDB" id="A0A397JI85"/>
<evidence type="ECO:0000313" key="1">
    <source>
        <dbReference type="EMBL" id="RHZ88069.1"/>
    </source>
</evidence>
<keyword evidence="2" id="KW-1185">Reference proteome</keyword>
<accession>A0A397JI85</accession>
<name>A0A397JI85_9GLOM</name>
<protein>
    <submittedName>
        <fullName evidence="1">Uncharacterized protein</fullName>
    </submittedName>
</protein>
<organism evidence="1 2">
    <name type="scientific">Diversispora epigaea</name>
    <dbReference type="NCBI Taxonomy" id="1348612"/>
    <lineage>
        <taxon>Eukaryota</taxon>
        <taxon>Fungi</taxon>
        <taxon>Fungi incertae sedis</taxon>
        <taxon>Mucoromycota</taxon>
        <taxon>Glomeromycotina</taxon>
        <taxon>Glomeromycetes</taxon>
        <taxon>Diversisporales</taxon>
        <taxon>Diversisporaceae</taxon>
        <taxon>Diversispora</taxon>
    </lineage>
</organism>
<dbReference type="EMBL" id="PQFF01000024">
    <property type="protein sequence ID" value="RHZ88069.1"/>
    <property type="molecule type" value="Genomic_DNA"/>
</dbReference>
<reference evidence="1 2" key="1">
    <citation type="submission" date="2018-08" db="EMBL/GenBank/DDBJ databases">
        <title>Genome and evolution of the arbuscular mycorrhizal fungus Diversispora epigaea (formerly Glomus versiforme) and its bacterial endosymbionts.</title>
        <authorList>
            <person name="Sun X."/>
            <person name="Fei Z."/>
            <person name="Harrison M."/>
        </authorList>
    </citation>
    <scope>NUCLEOTIDE SEQUENCE [LARGE SCALE GENOMIC DNA]</scope>
    <source>
        <strain evidence="1 2">IT104</strain>
    </source>
</reference>
<proteinExistence type="predicted"/>
<dbReference type="OrthoDB" id="2425434at2759"/>